<dbReference type="InterPro" id="IPR009317">
    <property type="entry name" value="ChaB"/>
</dbReference>
<evidence type="ECO:0000256" key="1">
    <source>
        <dbReference type="SAM" id="MobiDB-lite"/>
    </source>
</evidence>
<dbReference type="Gene3D" id="1.10.1740.70">
    <property type="entry name" value="ChaB"/>
    <property type="match status" value="1"/>
</dbReference>
<dbReference type="Pfam" id="PF06150">
    <property type="entry name" value="ChaB"/>
    <property type="match status" value="1"/>
</dbReference>
<feature type="compositionally biased region" description="Basic and acidic residues" evidence="1">
    <location>
        <begin position="22"/>
        <end position="38"/>
    </location>
</feature>
<protein>
    <submittedName>
        <fullName evidence="3">ChaB family protein</fullName>
    </submittedName>
</protein>
<accession>A0ABS3QYK1</accession>
<feature type="region of interest" description="Disordered" evidence="1">
    <location>
        <begin position="116"/>
        <end position="141"/>
    </location>
</feature>
<dbReference type="SUPFAM" id="SSF140376">
    <property type="entry name" value="ChaB-like"/>
    <property type="match status" value="1"/>
</dbReference>
<reference evidence="3 4" key="1">
    <citation type="submission" date="2021-03" db="EMBL/GenBank/DDBJ databases">
        <authorList>
            <person name="Kanchanasin P."/>
            <person name="Saeng-In P."/>
            <person name="Phongsopitanun W."/>
            <person name="Yuki M."/>
            <person name="Kudo T."/>
            <person name="Ohkuma M."/>
            <person name="Tanasupawat S."/>
        </authorList>
    </citation>
    <scope>NUCLEOTIDE SEQUENCE [LARGE SCALE GENOMIC DNA]</scope>
    <source>
        <strain evidence="3 4">L46</strain>
    </source>
</reference>
<dbReference type="EMBL" id="JAGEOK010000009">
    <property type="protein sequence ID" value="MBO2439063.1"/>
    <property type="molecule type" value="Genomic_DNA"/>
</dbReference>
<proteinExistence type="predicted"/>
<comment type="caution">
    <text evidence="3">The sequence shown here is derived from an EMBL/GenBank/DDBJ whole genome shotgun (WGS) entry which is preliminary data.</text>
</comment>
<dbReference type="InterPro" id="IPR037205">
    <property type="entry name" value="ChaB_sf"/>
</dbReference>
<feature type="region of interest" description="Disordered" evidence="1">
    <location>
        <begin position="1"/>
        <end position="43"/>
    </location>
</feature>
<feature type="domain" description="Rho termination factor-like N-terminal" evidence="2">
    <location>
        <begin position="104"/>
        <end position="135"/>
    </location>
</feature>
<dbReference type="Pfam" id="PF07498">
    <property type="entry name" value="Rho_N"/>
    <property type="match status" value="1"/>
</dbReference>
<organism evidence="3 4">
    <name type="scientific">Actinomadura nitritigenes</name>
    <dbReference type="NCBI Taxonomy" id="134602"/>
    <lineage>
        <taxon>Bacteria</taxon>
        <taxon>Bacillati</taxon>
        <taxon>Actinomycetota</taxon>
        <taxon>Actinomycetes</taxon>
        <taxon>Streptosporangiales</taxon>
        <taxon>Thermomonosporaceae</taxon>
        <taxon>Actinomadura</taxon>
    </lineage>
</organism>
<evidence type="ECO:0000259" key="2">
    <source>
        <dbReference type="Pfam" id="PF07498"/>
    </source>
</evidence>
<evidence type="ECO:0000313" key="4">
    <source>
        <dbReference type="Proteomes" id="UP000666915"/>
    </source>
</evidence>
<feature type="region of interest" description="Disordered" evidence="1">
    <location>
        <begin position="61"/>
        <end position="100"/>
    </location>
</feature>
<dbReference type="Proteomes" id="UP000666915">
    <property type="component" value="Unassembled WGS sequence"/>
</dbReference>
<evidence type="ECO:0000313" key="3">
    <source>
        <dbReference type="EMBL" id="MBO2439063.1"/>
    </source>
</evidence>
<keyword evidence="4" id="KW-1185">Reference proteome</keyword>
<name>A0ABS3QYK1_9ACTN</name>
<sequence>MPMTTRTGRVKKGELPSTIQRSDAKAQRTFAEAHDSAAKEYGSGQRAYRVAYSALKHTHEKIGDHWAPKPRGAKGPSDRQAAGGVRTSRKTAGGVDANASKQHLYDVAKRLDVSGRSTMSKKQLVKAIEKANTRKTAKARS</sequence>
<dbReference type="RefSeq" id="WP_208267357.1">
    <property type="nucleotide sequence ID" value="NZ_BAAAGM010000058.1"/>
</dbReference>
<dbReference type="InterPro" id="IPR011112">
    <property type="entry name" value="Rho-like_N"/>
</dbReference>
<gene>
    <name evidence="3" type="ORF">J4557_16205</name>
</gene>